<feature type="region of interest" description="Disordered" evidence="1">
    <location>
        <begin position="150"/>
        <end position="170"/>
    </location>
</feature>
<dbReference type="AlphaFoldDB" id="A0A195B7Y9"/>
<name>A0A195B7Y9_9HYME</name>
<dbReference type="EMBL" id="KQ976558">
    <property type="protein sequence ID" value="KYM80631.1"/>
    <property type="molecule type" value="Genomic_DNA"/>
</dbReference>
<accession>A0A195B7Y9</accession>
<evidence type="ECO:0000313" key="3">
    <source>
        <dbReference type="Proteomes" id="UP000078540"/>
    </source>
</evidence>
<gene>
    <name evidence="2" type="ORF">ALC53_08800</name>
</gene>
<evidence type="ECO:0000256" key="1">
    <source>
        <dbReference type="SAM" id="MobiDB-lite"/>
    </source>
</evidence>
<evidence type="ECO:0000313" key="2">
    <source>
        <dbReference type="EMBL" id="KYM80631.1"/>
    </source>
</evidence>
<reference evidence="2 3" key="1">
    <citation type="submission" date="2015-09" db="EMBL/GenBank/DDBJ databases">
        <title>Atta colombica WGS genome.</title>
        <authorList>
            <person name="Nygaard S."/>
            <person name="Hu H."/>
            <person name="Boomsma J."/>
            <person name="Zhang G."/>
        </authorList>
    </citation>
    <scope>NUCLEOTIDE SEQUENCE [LARGE SCALE GENOMIC DNA]</scope>
    <source>
        <strain evidence="2">Treedump-2</strain>
        <tissue evidence="2">Whole body</tissue>
    </source>
</reference>
<keyword evidence="3" id="KW-1185">Reference proteome</keyword>
<sequence length="228" mass="25691">MAGGPPSRYPLEVSPAPADFYSSHTDFVYNFVPFARSSRYAIDPMIYLRRSTLILLWKLIKCRKKDEGRGHKKQENCVTLKLSSDTLTQWRTATEPFHTPTPPHRRCAYDVVTGSMTAVYERCGENIWSSQWSSATVNFRPPLFRAGKAEKAAGGSRPVQGMHSTSRHSRRARLTTRLFHSFAGRPATEMMPACFASSTTMFGFGGIYDVAYTMRNPSGEWDFDAAKK</sequence>
<proteinExistence type="predicted"/>
<protein>
    <submittedName>
        <fullName evidence="2">Uncharacterized protein</fullName>
    </submittedName>
</protein>
<dbReference type="Proteomes" id="UP000078540">
    <property type="component" value="Unassembled WGS sequence"/>
</dbReference>
<organism evidence="2 3">
    <name type="scientific">Atta colombica</name>
    <dbReference type="NCBI Taxonomy" id="520822"/>
    <lineage>
        <taxon>Eukaryota</taxon>
        <taxon>Metazoa</taxon>
        <taxon>Ecdysozoa</taxon>
        <taxon>Arthropoda</taxon>
        <taxon>Hexapoda</taxon>
        <taxon>Insecta</taxon>
        <taxon>Pterygota</taxon>
        <taxon>Neoptera</taxon>
        <taxon>Endopterygota</taxon>
        <taxon>Hymenoptera</taxon>
        <taxon>Apocrita</taxon>
        <taxon>Aculeata</taxon>
        <taxon>Formicoidea</taxon>
        <taxon>Formicidae</taxon>
        <taxon>Myrmicinae</taxon>
        <taxon>Atta</taxon>
    </lineage>
</organism>